<evidence type="ECO:0000256" key="1">
    <source>
        <dbReference type="ARBA" id="ARBA00022553"/>
    </source>
</evidence>
<evidence type="ECO:0000256" key="3">
    <source>
        <dbReference type="ARBA" id="ARBA00022612"/>
    </source>
</evidence>
<dbReference type="EMBL" id="FJ483967">
    <property type="protein sequence ID" value="AEV80931.1"/>
    <property type="molecule type" value="Genomic_DNA"/>
</dbReference>
<comment type="catalytic activity">
    <reaction evidence="9">
        <text>Cleaves -Ala-|-Ser- and -Ala-|-Ala- bonds in the scaffold protein.</text>
        <dbReference type="EC" id="3.4.21.97"/>
    </reaction>
</comment>
<dbReference type="Pfam" id="PF00716">
    <property type="entry name" value="Peptidase_S21"/>
    <property type="match status" value="1"/>
</dbReference>
<keyword evidence="1 9" id="KW-0597">Phosphoprotein</keyword>
<sequence length="564" mass="61960">MAPVYVGGFLVRYQEAPEEDELVLPRHVVEEWMENEKVEGIPLNVNHDENAVVGTVLGFQNVPAGLFCLACVDSPRFLEIVEKTAEKSEVVASGPRGELTPDPVLEFLSGSYSGLSLSSLRCSVNAAESVGPLSSDDGRYFKHVALCSVGRRRGTLAIYGRQVNWILSRFPDLDEETCQVIRDSVRTSSEKRSQEVEDRFHSDSYGLLANSVDALYIRERLSKLRYDKKLLGLEGQSTYIKAGEPTSVPAVCDIKEQDAEEEAESDHPASVMAHALPSAGPGSAVAPVASVPGAMSLANDGVYLPKDAFISLLNLNAGTHGVSGGAALDSSIPRRLAQSVPASYPPSFPYSSPLLPTGYDDVRYGPYHYGPMVGHRPYDMRQDYHLDRDRYGHMMELGYHPYYHAARGRFQGRKRKKGEVSSDEEDEMSFPGDSDYSKPRKRLRPEKEHSTCGFDCEQRHGRYEEIKDALSEIRRDLAAARSAMQMSAAPMSTSLSPTSSATSSCQDQNLVTEKKSAEKAPVASTSAMPTVNASCGPLIPPKERPQNMLDLNRRLFVAALNKME</sequence>
<dbReference type="GeneID" id="11464301"/>
<dbReference type="RefSeq" id="YP_004940243.1">
    <property type="nucleotide sequence ID" value="NC_016448.1"/>
</dbReference>
<feature type="region of interest" description="Disordered" evidence="10">
    <location>
        <begin position="488"/>
        <end position="538"/>
    </location>
</feature>
<evidence type="ECO:0000256" key="8">
    <source>
        <dbReference type="ARBA" id="ARBA00023200"/>
    </source>
</evidence>
<feature type="active site" description="Charge relay system" evidence="9">
    <location>
        <position position="116"/>
    </location>
</feature>
<evidence type="ECO:0000256" key="7">
    <source>
        <dbReference type="ARBA" id="ARBA00022950"/>
    </source>
</evidence>
<name>G8XSY5_9BETA</name>
<comment type="subunit">
    <molecule>Assembly protein</molecule>
    <text evidence="9">Homomultimer. Interacts with major capsid protein.</text>
</comment>
<feature type="active site" description="Charge relay system" evidence="9">
    <location>
        <position position="143"/>
    </location>
</feature>
<feature type="region of interest" description="Interaction with major capsid protein" evidence="9">
    <location>
        <begin position="544"/>
        <end position="564"/>
    </location>
</feature>
<evidence type="ECO:0000256" key="5">
    <source>
        <dbReference type="ARBA" id="ARBA00022801"/>
    </source>
</evidence>
<comment type="function">
    <text evidence="9">Capsid scaffolding protein: Acts as a scaffold protein by binding major capsid protein in the cytoplasm, inducing the nuclear localization of both proteins. Multimerizes in the nucleus such as major capsid protein forms the icosahedral T=16 capsid. Autocatalytic cleavage releases the assembly protein, and subsequently abolishes interaction with major capsid protein. Cleavages products are evicted from the capsid before or during DNA packaging.</text>
</comment>
<dbReference type="Proteomes" id="UP000097892">
    <property type="component" value="Segment"/>
</dbReference>
<dbReference type="GO" id="GO:0042025">
    <property type="term" value="C:host cell nucleus"/>
    <property type="evidence" value="ECO:0007669"/>
    <property type="project" value="UniProtKB-SubCell"/>
</dbReference>
<evidence type="ECO:0000256" key="10">
    <source>
        <dbReference type="SAM" id="MobiDB-lite"/>
    </source>
</evidence>
<dbReference type="InterPro" id="IPR035443">
    <property type="entry name" value="Herpes_virus_sf"/>
</dbReference>
<feature type="compositionally biased region" description="Polar residues" evidence="10">
    <location>
        <begin position="523"/>
        <end position="533"/>
    </location>
</feature>
<feature type="compositionally biased region" description="Low complexity" evidence="10">
    <location>
        <begin position="488"/>
        <end position="504"/>
    </location>
</feature>
<evidence type="ECO:0000256" key="4">
    <source>
        <dbReference type="ARBA" id="ARBA00022670"/>
    </source>
</evidence>
<dbReference type="PRINTS" id="PR00236">
    <property type="entry name" value="HSVCAPSIDP40"/>
</dbReference>
<feature type="site" description="Cleavage; by assemblin; Release site" evidence="9">
    <location>
        <begin position="242"/>
        <end position="243"/>
    </location>
</feature>
<organism evidence="11 12">
    <name type="scientific">Saimiriine betaherpesvirus 4</name>
    <dbReference type="NCBI Taxonomy" id="1535247"/>
    <lineage>
        <taxon>Viruses</taxon>
        <taxon>Duplodnaviria</taxon>
        <taxon>Heunggongvirae</taxon>
        <taxon>Peploviricota</taxon>
        <taxon>Herviviricetes</taxon>
        <taxon>Herpesvirales</taxon>
        <taxon>Orthoherpesviridae</taxon>
        <taxon>Betaherpesvirinae</taxon>
        <taxon>Cytomegalovirus</taxon>
        <taxon>Cytomegalovirus saimiriinebeta4</taxon>
    </lineage>
</organism>
<dbReference type="KEGG" id="vg:11464301"/>
<dbReference type="SUPFAM" id="SSF50789">
    <property type="entry name" value="Herpes virus serine proteinase, assemblin"/>
    <property type="match status" value="1"/>
</dbReference>
<keyword evidence="5 9" id="KW-0378">Hydrolase</keyword>
<comment type="function">
    <text evidence="9">Assemblin: Protease that plays an essential role in virion assembly within the nucleus. Catalyzes the cleavage of the assembly protein after formation of the spherical procapsid. By that cleavage, the capsid matures and gains its icosahedral shape. The cleavage sites seem to include -Ala-Ser-, -Ala-Ala-, as well as Ala-Thr bonds. Assemblin and cleavages products are evicted from the capsid before or during DNA packaging.</text>
</comment>
<evidence type="ECO:0000256" key="2">
    <source>
        <dbReference type="ARBA" id="ARBA00022562"/>
    </source>
</evidence>
<comment type="PTM">
    <text evidence="9">Capsid scaffolding protein: Capsid scaffolding protein is cleaved by assemblin after formation of the spherical procapsid. As a result, the capsid obtains its mature, icosahedral shape. Cleavages occur at two or more sites: release (R-site) and maturation (M-site).</text>
</comment>
<evidence type="ECO:0000313" key="12">
    <source>
        <dbReference type="Proteomes" id="UP000097892"/>
    </source>
</evidence>
<feature type="region of interest" description="Disordered" evidence="10">
    <location>
        <begin position="410"/>
        <end position="452"/>
    </location>
</feature>
<comment type="similarity">
    <text evidence="9">Belongs to the herpesviridae capsid scaffolding protein family.</text>
</comment>
<keyword evidence="8 9" id="KW-1035">Host cytoplasm</keyword>
<feature type="chain" id="PRO_5023238491" description="Assemblin" evidence="9">
    <location>
        <begin position="1"/>
        <end position="242"/>
    </location>
</feature>
<comment type="domain">
    <text evidence="9">Region of interaction between pPR and pAP is called Amino conserved domain (ACD). The region of interaction with major capsid protein is called carboxyl conserved domain (CCD).</text>
</comment>
<dbReference type="Gene3D" id="3.20.16.10">
    <property type="entry name" value="Herpesvirus/Caudovirus protease domain"/>
    <property type="match status" value="1"/>
</dbReference>
<comment type="subcellular location">
    <molecule>Assembly protein</molecule>
    <subcellularLocation>
        <location evidence="9">Host nucleus</location>
    </subcellularLocation>
</comment>
<dbReference type="GO" id="GO:0004252">
    <property type="term" value="F:serine-type endopeptidase activity"/>
    <property type="evidence" value="ECO:0007669"/>
    <property type="project" value="UniProtKB-UniRule"/>
</dbReference>
<accession>G8XSY5</accession>
<keyword evidence="6 9" id="KW-0720">Serine protease</keyword>
<proteinExistence type="inferred from homology"/>
<comment type="subcellular location">
    <molecule>Capsid scaffolding protein</molecule>
    <subcellularLocation>
        <location evidence="9">Host cytoplasm</location>
    </subcellularLocation>
</comment>
<keyword evidence="3 9" id="KW-1188">Viral release from host cell</keyword>
<comment type="subunit">
    <molecule>Capsid scaffolding protein</molecule>
    <text evidence="9">Homomultimer. Interacts with major capsid protein.</text>
</comment>
<feature type="chain" id="PRO_5023238492" description="Capsid scaffolding protein" evidence="9">
    <location>
        <begin position="1"/>
        <end position="564"/>
    </location>
</feature>
<evidence type="ECO:0000256" key="9">
    <source>
        <dbReference type="HAMAP-Rule" id="MF_04008"/>
    </source>
</evidence>
<dbReference type="OrthoDB" id="6016at10239"/>
<comment type="caution">
    <text evidence="9">Lacks conserved residue(s) required for the propagation of feature annotation.</text>
</comment>
<reference evidence="11" key="1">
    <citation type="submission" date="2011-12" db="EMBL/GenBank/DDBJ databases">
        <title>Comparative genomics of primate cytomegaloviruses.</title>
        <authorList>
            <person name="Davison A.J."/>
            <person name="Holton M."/>
            <person name="Dolan A."/>
            <person name="Dargan D.J."/>
            <person name="Gatherer D."/>
            <person name="Hayward G.S."/>
        </authorList>
    </citation>
    <scope>NUCLEOTIDE SEQUENCE [LARGE SCALE GENOMIC DNA]</scope>
    <source>
        <strain evidence="11">SqSHV</strain>
    </source>
</reference>
<keyword evidence="4 9" id="KW-0645">Protease</keyword>
<dbReference type="GO" id="GO:0030430">
    <property type="term" value="C:host cell cytoplasm"/>
    <property type="evidence" value="ECO:0007669"/>
    <property type="project" value="UniProtKB-SubCell"/>
</dbReference>
<evidence type="ECO:0000256" key="6">
    <source>
        <dbReference type="ARBA" id="ARBA00022825"/>
    </source>
</evidence>
<keyword evidence="12" id="KW-1185">Reference proteome</keyword>
<feature type="active site" description="Charge relay system" evidence="9">
    <location>
        <position position="47"/>
    </location>
</feature>
<comment type="subcellular location">
    <molecule>Assemblin</molecule>
    <subcellularLocation>
        <location evidence="9">Host nucleus</location>
    </subcellularLocation>
</comment>
<keyword evidence="7 9" id="KW-0118">Viral capsid assembly</keyword>
<evidence type="ECO:0000313" key="11">
    <source>
        <dbReference type="EMBL" id="AEV80931.1"/>
    </source>
</evidence>
<dbReference type="InterPro" id="IPR001847">
    <property type="entry name" value="Peptidase_S21"/>
</dbReference>
<dbReference type="HAMAP" id="MF_04008">
    <property type="entry name" value="HSV_SCAF"/>
    <property type="match status" value="1"/>
</dbReference>
<keyword evidence="2 9" id="KW-1048">Host nucleus</keyword>
<protein>
    <recommendedName>
        <fullName evidence="9">Capsid scaffolding protein</fullName>
    </recommendedName>
    <alternativeName>
        <fullName evidence="9">Protease precursor</fullName>
        <shortName evidence="9">pPR</shortName>
    </alternativeName>
    <component>
        <recommendedName>
            <fullName evidence="9">Assemblin</fullName>
            <ecNumber evidence="9">3.4.21.97</ecNumber>
        </recommendedName>
        <alternativeName>
            <fullName evidence="9">Protease</fullName>
            <shortName evidence="9">Pr</shortName>
        </alternativeName>
    </component>
    <component>
        <recommendedName>
            <fullName evidence="9">Assembly protein</fullName>
            <shortName evidence="9">AP</shortName>
        </recommendedName>
        <alternativeName>
            <fullName evidence="9">Capsid assembly protein</fullName>
        </alternativeName>
    </component>
</protein>
<dbReference type="GO" id="GO:0039708">
    <property type="term" value="P:nuclear capsid assembly"/>
    <property type="evidence" value="ECO:0007669"/>
    <property type="project" value="UniProtKB-ARBA"/>
</dbReference>
<comment type="subunit">
    <molecule>Assemblin</molecule>
    <text evidence="9">Exists in a monomer-dimer equilibrium with the dimer being the active species.</text>
</comment>
<dbReference type="GO" id="GO:0006508">
    <property type="term" value="P:proteolysis"/>
    <property type="evidence" value="ECO:0007669"/>
    <property type="project" value="UniProtKB-KW"/>
</dbReference>
<feature type="chain" id="PRO_5023238490" description="Assembly protein" evidence="9">
    <location>
        <begin position="243"/>
        <end position="564"/>
    </location>
</feature>
<dbReference type="EC" id="3.4.21.97" evidence="9"/>
<dbReference type="GO" id="GO:0019076">
    <property type="term" value="P:viral release from host cell"/>
    <property type="evidence" value="ECO:0007669"/>
    <property type="project" value="UniProtKB-UniRule"/>
</dbReference>
<comment type="function">
    <text evidence="9">Assembly protein: Plays a major role in capsid assembly. Acts as a scaffold protein by binding major capsid protein. Multimerizes in the nucleus such as major capsid protein forms the icosahedral T=16 capsid. Cleaved by assemblin after capsid completion. The cleavages products are evicted from the capsid before or during DNA packaging.</text>
</comment>
<dbReference type="GO" id="GO:0042802">
    <property type="term" value="F:identical protein binding"/>
    <property type="evidence" value="ECO:0007669"/>
    <property type="project" value="UniProtKB-UniRule"/>
</dbReference>
<gene>
    <name evidence="11" type="primary">UL80</name>
</gene>